<evidence type="ECO:0000256" key="1">
    <source>
        <dbReference type="ARBA" id="ARBA00004196"/>
    </source>
</evidence>
<dbReference type="Gene3D" id="2.40.50.100">
    <property type="match status" value="1"/>
</dbReference>
<dbReference type="Proteomes" id="UP000683507">
    <property type="component" value="Chromosome"/>
</dbReference>
<dbReference type="GO" id="GO:0030313">
    <property type="term" value="C:cell envelope"/>
    <property type="evidence" value="ECO:0007669"/>
    <property type="project" value="UniProtKB-SubCell"/>
</dbReference>
<dbReference type="InterPro" id="IPR050465">
    <property type="entry name" value="UPF0194_transport"/>
</dbReference>
<evidence type="ECO:0008006" key="7">
    <source>
        <dbReference type="Google" id="ProtNLM"/>
    </source>
</evidence>
<feature type="coiled-coil region" evidence="3">
    <location>
        <begin position="130"/>
        <end position="168"/>
    </location>
</feature>
<gene>
    <name evidence="5" type="ORF">CRYO30217_00762</name>
</gene>
<keyword evidence="4" id="KW-0812">Transmembrane</keyword>
<keyword evidence="4" id="KW-0472">Membrane</keyword>
<name>A0A916N9D9_9FLAO</name>
<comment type="subcellular location">
    <subcellularLocation>
        <location evidence="1">Cell envelope</location>
    </subcellularLocation>
</comment>
<keyword evidence="4" id="KW-1133">Transmembrane helix</keyword>
<dbReference type="KEGG" id="ptan:CRYO30217_00762"/>
<evidence type="ECO:0000313" key="6">
    <source>
        <dbReference type="Proteomes" id="UP000683507"/>
    </source>
</evidence>
<proteinExistence type="predicted"/>
<dbReference type="EMBL" id="OU015584">
    <property type="protein sequence ID" value="CAG5078771.1"/>
    <property type="molecule type" value="Genomic_DNA"/>
</dbReference>
<evidence type="ECO:0000313" key="5">
    <source>
        <dbReference type="EMBL" id="CAG5078771.1"/>
    </source>
</evidence>
<dbReference type="RefSeq" id="WP_258540986.1">
    <property type="nucleotide sequence ID" value="NZ_OU015584.1"/>
</dbReference>
<sequence>MLNISNNSRVGKDVRALNYQSLKRVESKVSGKVFKKIAISTLVVLLVLMFIPWTQNIRSNGKVITLTPDQRPQTVNSSIAGTVDKWYVKEGDVVQKGDTILHLKEIKSEYLDPNLVANTAQQKAYKLDAVSNYKLKVEALQEQLVAQEKEALLKYNQAQIKIQQAELKVQSDSIAAISAKLNLKTIEDQYVRFEDLQKEGLKSQTDKENRDMKLQNAKAYEIEATNKLLNSQSELINAKVDLSAVQTKYQTLIAKTKSDLSSANSNLLDAQIEYQKLDNKLSNYSIRNDMYYILAPQDGYVTQTLVKGVGETIKDGEAVVTIMPEKYEYAVEIYVDPIDLPLVNIGQHVRIQFDGWPAIVFSGWPNTSYGTYGGEVYAVDKFISENGKYRVLVKPEESDHPWPNQLRFGSGTRSFIMLKDVPIWYELWRNINGFPPEYYQVESAPKAKK</sequence>
<evidence type="ECO:0000256" key="2">
    <source>
        <dbReference type="ARBA" id="ARBA00023054"/>
    </source>
</evidence>
<evidence type="ECO:0000256" key="3">
    <source>
        <dbReference type="SAM" id="Coils"/>
    </source>
</evidence>
<organism evidence="5 6">
    <name type="scientific">Parvicella tangerina</name>
    <dbReference type="NCBI Taxonomy" id="2829795"/>
    <lineage>
        <taxon>Bacteria</taxon>
        <taxon>Pseudomonadati</taxon>
        <taxon>Bacteroidota</taxon>
        <taxon>Flavobacteriia</taxon>
        <taxon>Flavobacteriales</taxon>
        <taxon>Parvicellaceae</taxon>
        <taxon>Parvicella</taxon>
    </lineage>
</organism>
<feature type="transmembrane region" description="Helical" evidence="4">
    <location>
        <begin position="33"/>
        <end position="53"/>
    </location>
</feature>
<accession>A0A916N9D9</accession>
<dbReference type="PANTHER" id="PTHR32347:SF23">
    <property type="entry name" value="BLL5650 PROTEIN"/>
    <property type="match status" value="1"/>
</dbReference>
<keyword evidence="6" id="KW-1185">Reference proteome</keyword>
<dbReference type="SUPFAM" id="SSF51230">
    <property type="entry name" value="Single hybrid motif"/>
    <property type="match status" value="1"/>
</dbReference>
<dbReference type="PRINTS" id="PR01490">
    <property type="entry name" value="RTXTOXIND"/>
</dbReference>
<dbReference type="InterPro" id="IPR011053">
    <property type="entry name" value="Single_hybrid_motif"/>
</dbReference>
<protein>
    <recommendedName>
        <fullName evidence="7">HlyD family efflux transporter periplasmic adaptor subunit</fullName>
    </recommendedName>
</protein>
<reference evidence="5" key="1">
    <citation type="submission" date="2021-04" db="EMBL/GenBank/DDBJ databases">
        <authorList>
            <person name="Rodrigo-Torres L."/>
            <person name="Arahal R. D."/>
            <person name="Lucena T."/>
        </authorList>
    </citation>
    <scope>NUCLEOTIDE SEQUENCE</scope>
    <source>
        <strain evidence="5">AS29M-1</strain>
    </source>
</reference>
<feature type="coiled-coil region" evidence="3">
    <location>
        <begin position="260"/>
        <end position="287"/>
    </location>
</feature>
<evidence type="ECO:0000256" key="4">
    <source>
        <dbReference type="SAM" id="Phobius"/>
    </source>
</evidence>
<keyword evidence="2 3" id="KW-0175">Coiled coil</keyword>
<dbReference type="AlphaFoldDB" id="A0A916N9D9"/>
<dbReference type="PANTHER" id="PTHR32347">
    <property type="entry name" value="EFFLUX SYSTEM COMPONENT YKNX-RELATED"/>
    <property type="match status" value="1"/>
</dbReference>